<dbReference type="SUPFAM" id="SSF51120">
    <property type="entry name" value="beta-Roll"/>
    <property type="match status" value="1"/>
</dbReference>
<dbReference type="Proteomes" id="UP001153719">
    <property type="component" value="Chromosome"/>
</dbReference>
<feature type="domain" description="Cadherin-like" evidence="1">
    <location>
        <begin position="355"/>
        <end position="446"/>
    </location>
</feature>
<dbReference type="InterPro" id="IPR001343">
    <property type="entry name" value="Hemolysn_Ca-bd"/>
</dbReference>
<dbReference type="Gene3D" id="2.60.40.10">
    <property type="entry name" value="Immunoglobulins"/>
    <property type="match status" value="2"/>
</dbReference>
<accession>A0A9W4G3L0</accession>
<dbReference type="InterPro" id="IPR041690">
    <property type="entry name" value="Cadherin_5"/>
</dbReference>
<dbReference type="Gene3D" id="2.150.10.10">
    <property type="entry name" value="Serralysin-like metalloprotease, C-terminal"/>
    <property type="match status" value="2"/>
</dbReference>
<dbReference type="SUPFAM" id="SSF49313">
    <property type="entry name" value="Cadherin-like"/>
    <property type="match status" value="2"/>
</dbReference>
<gene>
    <name evidence="2" type="primary">MUC5AC</name>
    <name evidence="2" type="ORF">NO713_00667</name>
</gene>
<dbReference type="InterPro" id="IPR013783">
    <property type="entry name" value="Ig-like_fold"/>
</dbReference>
<protein>
    <submittedName>
        <fullName evidence="2">Mucin-5AC</fullName>
    </submittedName>
</protein>
<dbReference type="EMBL" id="LR882967">
    <property type="protein sequence ID" value="CAD5921077.1"/>
    <property type="molecule type" value="Genomic_DNA"/>
</dbReference>
<dbReference type="GO" id="GO:0005509">
    <property type="term" value="F:calcium ion binding"/>
    <property type="evidence" value="ECO:0007669"/>
    <property type="project" value="InterPro"/>
</dbReference>
<dbReference type="Pfam" id="PF17892">
    <property type="entry name" value="Cadherin_5"/>
    <property type="match status" value="1"/>
</dbReference>
<dbReference type="SUPFAM" id="SSF141072">
    <property type="entry name" value="CalX-like"/>
    <property type="match status" value="1"/>
</dbReference>
<dbReference type="Gene3D" id="2.60.40.2030">
    <property type="match status" value="1"/>
</dbReference>
<keyword evidence="3" id="KW-1185">Reference proteome</keyword>
<dbReference type="InterPro" id="IPR015919">
    <property type="entry name" value="Cadherin-like_sf"/>
</dbReference>
<dbReference type="RefSeq" id="WP_254172984.1">
    <property type="nucleotide sequence ID" value="NZ_LR882967.1"/>
</dbReference>
<sequence>MPEQIIRTNPLTLNASPNNPVSFDVTYNTANPSDPTLIGIGFRLHFNSQELDFTNLTNILPAPIPLGPQEQLETAQTDDGDPSTNSFVLYSWTDISSQWPGADKTYPVTLYTANFTALPAFDGTNINFTRSATASGYTFDAQPLQINLLTDTPPTISDITNQTTNEDTATAAIPFTIGDDQTPVADLQVTFTSSNTTLVPAANIALGGSGSDRNLTVTPAANQAGSSDITVTVTDGSNQATSDTFTLTVNPVNDLPTITDITNQTTAQNTATAAIPFTIGDVETPVADLQVAVTSDNSTLVPNTNIALGGAGSDRTLTVTPADNQSGTANITVTVTDADGGIATDTFALTVGTPNQPPTADADTVQGTQNTPVTIPVATLLDGDTDPENDPLSITAVSNPQNGTVELQNGNVIFTPTADFIGNGTFDYSLSDGINPPVTGNVTVEITAPTPAGITVTPDKGLTTSESGTTDTFTVKLDTQPTADVTIPVVSSNTAEGTVAPESLVFTSANWDTAQTVTVTGVADNTVDGDQAYTIELQAATSTDANYSGKDATDVQVTNTNIDVAPPAGITVAPTTGLTTDEAGKTATFTVKLDTQPTADVTIPVVSSNTAEGTVAPESLVFTSANWDTAQTVTVTGVADGIVDANQAYTIELQAATSTDANYSGKDATDVSVTNTNIDVAPPAGITVAPTTGLTTDEAGKTATFTVKLDTQPTADVTIPVVSSNTAEGTVAPESLVFTSANWDTAQTVTVTGVADNTVDGDQAYTIELQAATSTDANYSGKDATDVSVTNTNVDVAGITVAPTTGLTTDEFGKTATFTVKLDSQPTADVTIPVVSSNTAEGTAAPASLVFTSANWDTAQTVTVTGVADGIVDANQAYTIQLQAATSTDTNYSGQDATDVSVTNTNVDVPIDVGPSAGITVSPTTGLTTSESGTTATFTVKLDSQPTANVTIPVVSSNTAEGTASPASLVFTAANWNTAQTVTVTGVADNTVDGDQAYTIELQPAVSTDANYKGKNATDVQVTNTNTDTNTLPPPDEIDTLQGGEGADTFVLTGTPLTKPSIPSPTDFTEDQPNQLFGTDNDDVIIGSSGDETLLGFKGNDFLNGEGGGDQLFGGVDNDTLVGSSSDELLYGNKNSDLVFGGGGLDTLYGGQDDDTLTGESGSDLILGDKGNDVLYGVTDLGYTLISDFTPNQDVIQLTGSADNYRLTDAPAGTGVGTGIIRIDDQGNQQYIGVIEGVLMSQTSLTTSNFFQFV</sequence>
<dbReference type="PROSITE" id="PS00330">
    <property type="entry name" value="HEMOLYSIN_CALCIUM"/>
    <property type="match status" value="1"/>
</dbReference>
<dbReference type="InterPro" id="IPR038081">
    <property type="entry name" value="CalX-like_sf"/>
</dbReference>
<evidence type="ECO:0000313" key="2">
    <source>
        <dbReference type="EMBL" id="CAD5921077.1"/>
    </source>
</evidence>
<evidence type="ECO:0000313" key="3">
    <source>
        <dbReference type="Proteomes" id="UP001153719"/>
    </source>
</evidence>
<reference evidence="2" key="1">
    <citation type="submission" date="2020-09" db="EMBL/GenBank/DDBJ databases">
        <authorList>
            <person name="Blom J."/>
        </authorList>
    </citation>
    <scope>NUCLEOTIDE SEQUENCE</scope>
    <source>
        <strain evidence="2">No.713</strain>
    </source>
</reference>
<organism evidence="2 3">
    <name type="scientific">Planktothrix pseudagardhii</name>
    <dbReference type="NCBI Taxonomy" id="132604"/>
    <lineage>
        <taxon>Bacteria</taxon>
        <taxon>Bacillati</taxon>
        <taxon>Cyanobacteriota</taxon>
        <taxon>Cyanophyceae</taxon>
        <taxon>Oscillatoriophycideae</taxon>
        <taxon>Oscillatoriales</taxon>
        <taxon>Microcoleaceae</taxon>
        <taxon>Planktothrix</taxon>
    </lineage>
</organism>
<dbReference type="InterPro" id="IPR011049">
    <property type="entry name" value="Serralysin-like_metalloprot_C"/>
</dbReference>
<dbReference type="AlphaFoldDB" id="A0A9W4G3L0"/>
<proteinExistence type="predicted"/>
<dbReference type="Pfam" id="PF00353">
    <property type="entry name" value="HemolysinCabind"/>
    <property type="match status" value="4"/>
</dbReference>
<dbReference type="Gene3D" id="2.60.40.2810">
    <property type="match status" value="1"/>
</dbReference>
<name>A0A9W4G3L0_9CYAN</name>
<dbReference type="GO" id="GO:0016020">
    <property type="term" value="C:membrane"/>
    <property type="evidence" value="ECO:0007669"/>
    <property type="project" value="InterPro"/>
</dbReference>
<dbReference type="InterPro" id="IPR018511">
    <property type="entry name" value="Hemolysin-typ_Ca-bd_CS"/>
</dbReference>
<evidence type="ECO:0000259" key="1">
    <source>
        <dbReference type="Pfam" id="PF17892"/>
    </source>
</evidence>
<dbReference type="KEGG" id="ppsu:NO713_00667"/>